<dbReference type="EMBL" id="SIHO01000004">
    <property type="protein sequence ID" value="TFU00338.1"/>
    <property type="molecule type" value="Genomic_DNA"/>
</dbReference>
<evidence type="ECO:0000256" key="1">
    <source>
        <dbReference type="ARBA" id="ARBA00012417"/>
    </source>
</evidence>
<evidence type="ECO:0000256" key="4">
    <source>
        <dbReference type="ARBA" id="ARBA00022705"/>
    </source>
</evidence>
<comment type="caution">
    <text evidence="8">The sequence shown here is derived from an EMBL/GenBank/DDBJ whole genome shotgun (WGS) entry which is preliminary data.</text>
</comment>
<protein>
    <recommendedName>
        <fullName evidence="1">DNA-directed DNA polymerase</fullName>
        <ecNumber evidence="1">2.7.7.7</ecNumber>
    </recommendedName>
</protein>
<dbReference type="Gene3D" id="3.40.50.300">
    <property type="entry name" value="P-loop containing nucleotide triphosphate hydrolases"/>
    <property type="match status" value="1"/>
</dbReference>
<dbReference type="InterPro" id="IPR005790">
    <property type="entry name" value="DNA_polIII_delta"/>
</dbReference>
<dbReference type="GO" id="GO:0009360">
    <property type="term" value="C:DNA polymerase III complex"/>
    <property type="evidence" value="ECO:0007669"/>
    <property type="project" value="TreeGrafter"/>
</dbReference>
<dbReference type="PANTHER" id="PTHR34388">
    <property type="entry name" value="DNA POLYMERASE III SUBUNIT DELTA"/>
    <property type="match status" value="1"/>
</dbReference>
<comment type="catalytic activity">
    <reaction evidence="7">
        <text>DNA(n) + a 2'-deoxyribonucleoside 5'-triphosphate = DNA(n+1) + diphosphate</text>
        <dbReference type="Rhea" id="RHEA:22508"/>
        <dbReference type="Rhea" id="RHEA-COMP:17339"/>
        <dbReference type="Rhea" id="RHEA-COMP:17340"/>
        <dbReference type="ChEBI" id="CHEBI:33019"/>
        <dbReference type="ChEBI" id="CHEBI:61560"/>
        <dbReference type="ChEBI" id="CHEBI:173112"/>
        <dbReference type="EC" id="2.7.7.7"/>
    </reaction>
</comment>
<sequence length="344" mass="36301">MKADKQQLAANLSRLDPKLRLVLLHGRDEAASRDMARQIARQFDAADNPLAQTLIAAATLKDDPSALAAAAAEVSMFGDRTLVRVDDAGDEVLDAVTMLLNAEVAGNPVLMVAGELKKGSKLQSLAERSPVTLSVINYAAEGRDWDTVADAAATEFGLRLARGVARSLATATGGDRGVLRAELQKFALYLDASPEAPATLEPAALAAIGADLGDSEINALVEAVSAGRPDIADQQMARLAEANIPGIVMLRGIARRFWLLLELRLAVEGGLSPQSAVDGARPPVFWKAKPAITSQLGRTRVPQIRNALDRLLGAEREIKTSASAGDVLARQAILGIATLMAPKR</sequence>
<evidence type="ECO:0000256" key="7">
    <source>
        <dbReference type="ARBA" id="ARBA00049244"/>
    </source>
</evidence>
<dbReference type="Proteomes" id="UP000297737">
    <property type="component" value="Unassembled WGS sequence"/>
</dbReference>
<name>A0A4Y9EJG8_9SPHN</name>
<proteinExistence type="inferred from homology"/>
<reference evidence="8 9" key="1">
    <citation type="submission" date="2019-02" db="EMBL/GenBank/DDBJ databases">
        <title>Polymorphobacter sp. isolated from the lake at the Tibet of China.</title>
        <authorList>
            <person name="Li A."/>
        </authorList>
    </citation>
    <scope>NUCLEOTIDE SEQUENCE [LARGE SCALE GENOMIC DNA]</scope>
    <source>
        <strain evidence="8 9">DJ1R-1</strain>
    </source>
</reference>
<keyword evidence="4" id="KW-0235">DNA replication</keyword>
<keyword evidence="3" id="KW-0548">Nucleotidyltransferase</keyword>
<evidence type="ECO:0000256" key="2">
    <source>
        <dbReference type="ARBA" id="ARBA00022679"/>
    </source>
</evidence>
<dbReference type="NCBIfam" id="TIGR01128">
    <property type="entry name" value="holA"/>
    <property type="match status" value="1"/>
</dbReference>
<dbReference type="SUPFAM" id="SSF48019">
    <property type="entry name" value="post-AAA+ oligomerization domain-like"/>
    <property type="match status" value="1"/>
</dbReference>
<organism evidence="8 9">
    <name type="scientific">Glacieibacterium arshaanense</name>
    <dbReference type="NCBI Taxonomy" id="2511025"/>
    <lineage>
        <taxon>Bacteria</taxon>
        <taxon>Pseudomonadati</taxon>
        <taxon>Pseudomonadota</taxon>
        <taxon>Alphaproteobacteria</taxon>
        <taxon>Sphingomonadales</taxon>
        <taxon>Sphingosinicellaceae</taxon>
        <taxon>Glacieibacterium</taxon>
    </lineage>
</organism>
<evidence type="ECO:0000313" key="9">
    <source>
        <dbReference type="Proteomes" id="UP000297737"/>
    </source>
</evidence>
<keyword evidence="5" id="KW-0239">DNA-directed DNA polymerase</keyword>
<dbReference type="EC" id="2.7.7.7" evidence="1"/>
<evidence type="ECO:0000256" key="5">
    <source>
        <dbReference type="ARBA" id="ARBA00022932"/>
    </source>
</evidence>
<dbReference type="RefSeq" id="WP_135247099.1">
    <property type="nucleotide sequence ID" value="NZ_SIHO01000004.1"/>
</dbReference>
<dbReference type="PANTHER" id="PTHR34388:SF1">
    <property type="entry name" value="DNA POLYMERASE III SUBUNIT DELTA"/>
    <property type="match status" value="1"/>
</dbReference>
<keyword evidence="9" id="KW-1185">Reference proteome</keyword>
<evidence type="ECO:0000256" key="3">
    <source>
        <dbReference type="ARBA" id="ARBA00022695"/>
    </source>
</evidence>
<dbReference type="GO" id="GO:0003887">
    <property type="term" value="F:DNA-directed DNA polymerase activity"/>
    <property type="evidence" value="ECO:0007669"/>
    <property type="project" value="UniProtKB-KW"/>
</dbReference>
<dbReference type="Gene3D" id="1.20.272.10">
    <property type="match status" value="1"/>
</dbReference>
<dbReference type="InterPro" id="IPR008921">
    <property type="entry name" value="DNA_pol3_clamp-load_cplx_C"/>
</dbReference>
<gene>
    <name evidence="8" type="ORF">EUV02_14895</name>
</gene>
<keyword evidence="2" id="KW-0808">Transferase</keyword>
<dbReference type="OrthoDB" id="9804983at2"/>
<evidence type="ECO:0000256" key="6">
    <source>
        <dbReference type="ARBA" id="ARBA00034754"/>
    </source>
</evidence>
<dbReference type="GO" id="GO:0003677">
    <property type="term" value="F:DNA binding"/>
    <property type="evidence" value="ECO:0007669"/>
    <property type="project" value="InterPro"/>
</dbReference>
<comment type="similarity">
    <text evidence="6">Belongs to the DNA polymerase HolA subunit family.</text>
</comment>
<accession>A0A4Y9EJG8</accession>
<dbReference type="AlphaFoldDB" id="A0A4Y9EJG8"/>
<dbReference type="InterPro" id="IPR027417">
    <property type="entry name" value="P-loop_NTPase"/>
</dbReference>
<dbReference type="GO" id="GO:0006261">
    <property type="term" value="P:DNA-templated DNA replication"/>
    <property type="evidence" value="ECO:0007669"/>
    <property type="project" value="TreeGrafter"/>
</dbReference>
<evidence type="ECO:0000313" key="8">
    <source>
        <dbReference type="EMBL" id="TFU00338.1"/>
    </source>
</evidence>